<name>A0AAV7Q2A6_PLEWA</name>
<keyword evidence="3" id="KW-1185">Reference proteome</keyword>
<gene>
    <name evidence="2" type="ORF">NDU88_010565</name>
</gene>
<feature type="coiled-coil region" evidence="1">
    <location>
        <begin position="148"/>
        <end position="175"/>
    </location>
</feature>
<proteinExistence type="predicted"/>
<accession>A0AAV7Q2A6</accession>
<evidence type="ECO:0000313" key="2">
    <source>
        <dbReference type="EMBL" id="KAJ1132238.1"/>
    </source>
</evidence>
<dbReference type="Proteomes" id="UP001066276">
    <property type="component" value="Chromosome 7"/>
</dbReference>
<comment type="caution">
    <text evidence="2">The sequence shown here is derived from an EMBL/GenBank/DDBJ whole genome shotgun (WGS) entry which is preliminary data.</text>
</comment>
<reference evidence="2" key="1">
    <citation type="journal article" date="2022" name="bioRxiv">
        <title>Sequencing and chromosome-scale assembly of the giantPleurodeles waltlgenome.</title>
        <authorList>
            <person name="Brown T."/>
            <person name="Elewa A."/>
            <person name="Iarovenko S."/>
            <person name="Subramanian E."/>
            <person name="Araus A.J."/>
            <person name="Petzold A."/>
            <person name="Susuki M."/>
            <person name="Suzuki K.-i.T."/>
            <person name="Hayashi T."/>
            <person name="Toyoda A."/>
            <person name="Oliveira C."/>
            <person name="Osipova E."/>
            <person name="Leigh N.D."/>
            <person name="Simon A."/>
            <person name="Yun M.H."/>
        </authorList>
    </citation>
    <scope>NUCLEOTIDE SEQUENCE</scope>
    <source>
        <strain evidence="2">20211129_DDA</strain>
        <tissue evidence="2">Liver</tissue>
    </source>
</reference>
<dbReference type="AlphaFoldDB" id="A0AAV7Q2A6"/>
<evidence type="ECO:0000256" key="1">
    <source>
        <dbReference type="SAM" id="Coils"/>
    </source>
</evidence>
<dbReference type="EMBL" id="JANPWB010000011">
    <property type="protein sequence ID" value="KAJ1132238.1"/>
    <property type="molecule type" value="Genomic_DNA"/>
</dbReference>
<sequence length="329" mass="37268">MWSLIPSWIDRHNNMGKREHIPQAFVNRCVAYEQPTLRASTFFSPAHQTYARLDLFLATPGVQYMITQTNIGIATLSDHALITLQFTVPALRKGLRLWRLNTKLFTYAEVCTEIRYTIRSYLALNDTPETSVAGIQEALQAVVRGQFIAIAERANTLWKEKCQQLEAKVKDLEERHKGTGAGDARHQLGVALKELKALDMYVAEHAMLRTKQIYYVEGNKSGLHLAHQLLAQTNQSRVKVIQTQNGVVTTTEGLILQEFEKFYTSLYAQDLLDAEAIKDYLDTMPLFQVPQPTATALDKDLTPTEVFASYTTPRHGKGTRAGWVWSRIL</sequence>
<organism evidence="2 3">
    <name type="scientific">Pleurodeles waltl</name>
    <name type="common">Iberian ribbed newt</name>
    <dbReference type="NCBI Taxonomy" id="8319"/>
    <lineage>
        <taxon>Eukaryota</taxon>
        <taxon>Metazoa</taxon>
        <taxon>Chordata</taxon>
        <taxon>Craniata</taxon>
        <taxon>Vertebrata</taxon>
        <taxon>Euteleostomi</taxon>
        <taxon>Amphibia</taxon>
        <taxon>Batrachia</taxon>
        <taxon>Caudata</taxon>
        <taxon>Salamandroidea</taxon>
        <taxon>Salamandridae</taxon>
        <taxon>Pleurodelinae</taxon>
        <taxon>Pleurodeles</taxon>
    </lineage>
</organism>
<keyword evidence="1" id="KW-0175">Coiled coil</keyword>
<evidence type="ECO:0000313" key="3">
    <source>
        <dbReference type="Proteomes" id="UP001066276"/>
    </source>
</evidence>
<protein>
    <submittedName>
        <fullName evidence="2">Uncharacterized protein</fullName>
    </submittedName>
</protein>